<protein>
    <submittedName>
        <fullName evidence="1">Uncharacterized protein</fullName>
    </submittedName>
</protein>
<name>A0A564ZD83_HYMDI</name>
<dbReference type="EMBL" id="CABIJS010000719">
    <property type="protein sequence ID" value="VUZ57457.1"/>
    <property type="molecule type" value="Genomic_DNA"/>
</dbReference>
<proteinExistence type="predicted"/>
<reference evidence="1 2" key="1">
    <citation type="submission" date="2019-07" db="EMBL/GenBank/DDBJ databases">
        <authorList>
            <person name="Jastrzebski P J."/>
            <person name="Paukszto L."/>
            <person name="Jastrzebski P J."/>
        </authorList>
    </citation>
    <scope>NUCLEOTIDE SEQUENCE [LARGE SCALE GENOMIC DNA]</scope>
    <source>
        <strain evidence="1 2">WMS-il1</strain>
    </source>
</reference>
<organism evidence="1 2">
    <name type="scientific">Hymenolepis diminuta</name>
    <name type="common">Rat tapeworm</name>
    <dbReference type="NCBI Taxonomy" id="6216"/>
    <lineage>
        <taxon>Eukaryota</taxon>
        <taxon>Metazoa</taxon>
        <taxon>Spiralia</taxon>
        <taxon>Lophotrochozoa</taxon>
        <taxon>Platyhelminthes</taxon>
        <taxon>Cestoda</taxon>
        <taxon>Eucestoda</taxon>
        <taxon>Cyclophyllidea</taxon>
        <taxon>Hymenolepididae</taxon>
        <taxon>Hymenolepis</taxon>
    </lineage>
</organism>
<evidence type="ECO:0000313" key="1">
    <source>
        <dbReference type="EMBL" id="VUZ57457.1"/>
    </source>
</evidence>
<sequence length="152" mass="17357">MQIKAMMKLFAAASKNILGKCTQTTVRLGLFLKLVTNCMFRPKRSVLIAAMKILENEQRVTSQGTVFAFESVQRDVRHILTESIRNRPVSTDNMREETVKDAVLQQALKFIHSEWPFFPPKGDLLNLYCQRDSIPAVDSSLIFHSALRNFVL</sequence>
<gene>
    <name evidence="1" type="ORF">WMSIL1_LOCUS14928</name>
</gene>
<evidence type="ECO:0000313" key="2">
    <source>
        <dbReference type="Proteomes" id="UP000321570"/>
    </source>
</evidence>
<dbReference type="Proteomes" id="UP000321570">
    <property type="component" value="Unassembled WGS sequence"/>
</dbReference>
<keyword evidence="2" id="KW-1185">Reference proteome</keyword>
<dbReference type="AlphaFoldDB" id="A0A564ZD83"/>
<accession>A0A564ZD83</accession>